<dbReference type="PANTHER" id="PTHR43674:SF2">
    <property type="entry name" value="BETA-UREIDOPROPIONASE"/>
    <property type="match status" value="1"/>
</dbReference>
<dbReference type="Proteomes" id="UP001148125">
    <property type="component" value="Unassembled WGS sequence"/>
</dbReference>
<dbReference type="PROSITE" id="PS50263">
    <property type="entry name" value="CN_HYDROLASE"/>
    <property type="match status" value="1"/>
</dbReference>
<keyword evidence="1 3" id="KW-0378">Hydrolase</keyword>
<dbReference type="PANTHER" id="PTHR43674">
    <property type="entry name" value="NITRILASE C965.09-RELATED"/>
    <property type="match status" value="1"/>
</dbReference>
<dbReference type="Pfam" id="PF00795">
    <property type="entry name" value="CN_hydrolase"/>
    <property type="match status" value="1"/>
</dbReference>
<dbReference type="InterPro" id="IPR050345">
    <property type="entry name" value="Aliph_Amidase/BUP"/>
</dbReference>
<dbReference type="InterPro" id="IPR036526">
    <property type="entry name" value="C-N_Hydrolase_sf"/>
</dbReference>
<evidence type="ECO:0000259" key="2">
    <source>
        <dbReference type="PROSITE" id="PS50263"/>
    </source>
</evidence>
<sequence length="253" mass="28159">MKKIKIALLHLLPIAGDLTYNRTLIEKAVKQAAARNVDWVITPELAVSSLQFDHLIGTDWIHEQPDDWMTSFMNIVKKLNATVFLGCAERSEEGALFNSVFVINGEGKIIGNQRKLARIDKWSTPGSVLDPVTIGDVKVGILICADAYTKRIAETLKENGAHMFVAPSSWGPGLHGPDGEWEQRSIDTGLPLIVCNRTGENKDVSFWKAESSVIVNGKRVISHHSEQSAILTFEWDLDDMELLSSKFEVEYVN</sequence>
<keyword evidence="4" id="KW-1185">Reference proteome</keyword>
<evidence type="ECO:0000313" key="3">
    <source>
        <dbReference type="EMBL" id="MDE5413360.1"/>
    </source>
</evidence>
<protein>
    <submittedName>
        <fullName evidence="3">Carbon-nitrogen hydrolase family protein</fullName>
    </submittedName>
</protein>
<organism evidence="3 4">
    <name type="scientific">Alkalihalobacterium chitinilyticum</name>
    <dbReference type="NCBI Taxonomy" id="2980103"/>
    <lineage>
        <taxon>Bacteria</taxon>
        <taxon>Bacillati</taxon>
        <taxon>Bacillota</taxon>
        <taxon>Bacilli</taxon>
        <taxon>Bacillales</taxon>
        <taxon>Bacillaceae</taxon>
        <taxon>Alkalihalobacterium</taxon>
    </lineage>
</organism>
<dbReference type="CDD" id="cd07197">
    <property type="entry name" value="nitrilase"/>
    <property type="match status" value="1"/>
</dbReference>
<name>A0ABT5VD41_9BACI</name>
<accession>A0ABT5VD41</accession>
<dbReference type="RefSeq" id="WP_275117977.1">
    <property type="nucleotide sequence ID" value="NZ_JAOTPO010000004.1"/>
</dbReference>
<evidence type="ECO:0000313" key="4">
    <source>
        <dbReference type="Proteomes" id="UP001148125"/>
    </source>
</evidence>
<dbReference type="InterPro" id="IPR003010">
    <property type="entry name" value="C-N_Hydrolase"/>
</dbReference>
<gene>
    <name evidence="3" type="ORF">N7Z68_08170</name>
</gene>
<reference evidence="3" key="1">
    <citation type="submission" date="2024-05" db="EMBL/GenBank/DDBJ databases">
        <title>Alkalihalobacillus sp. strain MEB203 novel alkaliphilic bacterium from Lonar Lake, India.</title>
        <authorList>
            <person name="Joshi A."/>
            <person name="Thite S."/>
            <person name="Mengade P."/>
        </authorList>
    </citation>
    <scope>NUCLEOTIDE SEQUENCE</scope>
    <source>
        <strain evidence="3">MEB 203</strain>
    </source>
</reference>
<dbReference type="SUPFAM" id="SSF56317">
    <property type="entry name" value="Carbon-nitrogen hydrolase"/>
    <property type="match status" value="1"/>
</dbReference>
<dbReference type="EMBL" id="JAOTPO010000004">
    <property type="protein sequence ID" value="MDE5413360.1"/>
    <property type="molecule type" value="Genomic_DNA"/>
</dbReference>
<dbReference type="GO" id="GO:0016787">
    <property type="term" value="F:hydrolase activity"/>
    <property type="evidence" value="ECO:0007669"/>
    <property type="project" value="UniProtKB-KW"/>
</dbReference>
<proteinExistence type="predicted"/>
<dbReference type="Gene3D" id="3.60.110.10">
    <property type="entry name" value="Carbon-nitrogen hydrolase"/>
    <property type="match status" value="1"/>
</dbReference>
<feature type="domain" description="CN hydrolase" evidence="2">
    <location>
        <begin position="4"/>
        <end position="237"/>
    </location>
</feature>
<evidence type="ECO:0000256" key="1">
    <source>
        <dbReference type="ARBA" id="ARBA00022801"/>
    </source>
</evidence>
<comment type="caution">
    <text evidence="3">The sequence shown here is derived from an EMBL/GenBank/DDBJ whole genome shotgun (WGS) entry which is preliminary data.</text>
</comment>